<reference evidence="1 2" key="1">
    <citation type="submission" date="2018-08" db="EMBL/GenBank/DDBJ databases">
        <title>Genomic Encyclopedia of Archaeal and Bacterial Type Strains, Phase II (KMG-II): from individual species to whole genera.</title>
        <authorList>
            <person name="Goeker M."/>
        </authorList>
    </citation>
    <scope>NUCLEOTIDE SEQUENCE [LARGE SCALE GENOMIC DNA]</scope>
    <source>
        <strain evidence="1 2">DSM 17905</strain>
    </source>
</reference>
<dbReference type="EMBL" id="QTUB01000001">
    <property type="protein sequence ID" value="REF27192.1"/>
    <property type="molecule type" value="Genomic_DNA"/>
</dbReference>
<proteinExistence type="predicted"/>
<dbReference type="AlphaFoldDB" id="A0A3D9UCI9"/>
<organism evidence="1 2">
    <name type="scientific">Xenorhabdus cabanillasii</name>
    <dbReference type="NCBI Taxonomy" id="351673"/>
    <lineage>
        <taxon>Bacteria</taxon>
        <taxon>Pseudomonadati</taxon>
        <taxon>Pseudomonadota</taxon>
        <taxon>Gammaproteobacteria</taxon>
        <taxon>Enterobacterales</taxon>
        <taxon>Morganellaceae</taxon>
        <taxon>Xenorhabdus</taxon>
    </lineage>
</organism>
<protein>
    <submittedName>
        <fullName evidence="1">Uncharacterized protein</fullName>
    </submittedName>
</protein>
<comment type="caution">
    <text evidence="1">The sequence shown here is derived from an EMBL/GenBank/DDBJ whole genome shotgun (WGS) entry which is preliminary data.</text>
</comment>
<evidence type="ECO:0000313" key="2">
    <source>
        <dbReference type="Proteomes" id="UP000256294"/>
    </source>
</evidence>
<gene>
    <name evidence="1" type="ORF">BDD26_1939</name>
</gene>
<dbReference type="RefSeq" id="WP_115826397.1">
    <property type="nucleotide sequence ID" value="NZ_QTUB01000001.1"/>
</dbReference>
<keyword evidence="2" id="KW-1185">Reference proteome</keyword>
<name>A0A3D9UCI9_9GAMM</name>
<sequence length="66" mass="7560">MTEDEQTLLMFRGLVTSLTEQQKQNFEHCITVLNQLLDDYPDGEALIALGYIGAEQQMKRQWGNGK</sequence>
<dbReference type="Proteomes" id="UP000256294">
    <property type="component" value="Unassembled WGS sequence"/>
</dbReference>
<accession>A0A3D9UCI9</accession>
<evidence type="ECO:0000313" key="1">
    <source>
        <dbReference type="EMBL" id="REF27192.1"/>
    </source>
</evidence>